<comment type="subcellular location">
    <subcellularLocation>
        <location evidence="1">Cell membrane</location>
        <topology evidence="1">Multi-pass membrane protein</topology>
    </subcellularLocation>
</comment>
<feature type="transmembrane region" description="Helical" evidence="6">
    <location>
        <begin position="197"/>
        <end position="219"/>
    </location>
</feature>
<dbReference type="InterPro" id="IPR017039">
    <property type="entry name" value="Virul_fac_BrkB"/>
</dbReference>
<reference evidence="7 8" key="1">
    <citation type="submission" date="2024-09" db="EMBL/GenBank/DDBJ databases">
        <authorList>
            <person name="Sun Q."/>
            <person name="Mori K."/>
        </authorList>
    </citation>
    <scope>NUCLEOTIDE SEQUENCE [LARGE SCALE GENOMIC DNA]</scope>
    <source>
        <strain evidence="7 8">CCM 7957</strain>
    </source>
</reference>
<evidence type="ECO:0000313" key="7">
    <source>
        <dbReference type="EMBL" id="MFC0315756.1"/>
    </source>
</evidence>
<gene>
    <name evidence="7" type="ORF">ACFFJD_12940</name>
</gene>
<keyword evidence="8" id="KW-1185">Reference proteome</keyword>
<organism evidence="7 8">
    <name type="scientific">Gordonia phosphorivorans</name>
    <dbReference type="NCBI Taxonomy" id="1056982"/>
    <lineage>
        <taxon>Bacteria</taxon>
        <taxon>Bacillati</taxon>
        <taxon>Actinomycetota</taxon>
        <taxon>Actinomycetes</taxon>
        <taxon>Mycobacteriales</taxon>
        <taxon>Gordoniaceae</taxon>
        <taxon>Gordonia</taxon>
    </lineage>
</organism>
<feature type="transmembrane region" description="Helical" evidence="6">
    <location>
        <begin position="47"/>
        <end position="75"/>
    </location>
</feature>
<evidence type="ECO:0000256" key="4">
    <source>
        <dbReference type="ARBA" id="ARBA00022989"/>
    </source>
</evidence>
<name>A0ABV6HA36_9ACTN</name>
<dbReference type="PANTHER" id="PTHR30213">
    <property type="entry name" value="INNER MEMBRANE PROTEIN YHJD"/>
    <property type="match status" value="1"/>
</dbReference>
<keyword evidence="3 6" id="KW-0812">Transmembrane</keyword>
<comment type="caution">
    <text evidence="7">The sequence shown here is derived from an EMBL/GenBank/DDBJ whole genome shotgun (WGS) entry which is preliminary data.</text>
</comment>
<protein>
    <submittedName>
        <fullName evidence="7">YhjD/YihY/BrkB family envelope integrity protein</fullName>
    </submittedName>
</protein>
<feature type="transmembrane region" description="Helical" evidence="6">
    <location>
        <begin position="157"/>
        <end position="177"/>
    </location>
</feature>
<sequence length="353" mass="37482">MGPIVARIKKLVAHAVALFEDAKTRWPWLEHLLATLTRYGERRGSTYAAAIAFTGILALVPVLMVTFSIAGFVLASRPELVDTLVDQVVQAMPGQLGETVSDIIASAIDSRGAVGLIGLASAALTGIGWMGLVRTALTDMWGGRTSTNAILAKVKDLGMFVVLGLVFVLTIALTVVATGPIALTVTDWLGLGDLSALLRLASQVIAVLGTWGLFIVVLARLPRHQLPVRVVLWPALVTTLVFTALKELGGLYLRSVLSSPAGAAFGPILGMLAFAFLASQIVLYASAWIAANPSNEQYRLVDYTRENDDEEREPVVLAPVYEQAEAPKARALLTAAGLGAAAAGLYGWMRRGR</sequence>
<evidence type="ECO:0000256" key="2">
    <source>
        <dbReference type="ARBA" id="ARBA00022475"/>
    </source>
</evidence>
<evidence type="ECO:0000256" key="6">
    <source>
        <dbReference type="SAM" id="Phobius"/>
    </source>
</evidence>
<accession>A0ABV6HA36</accession>
<proteinExistence type="predicted"/>
<evidence type="ECO:0000256" key="1">
    <source>
        <dbReference type="ARBA" id="ARBA00004651"/>
    </source>
</evidence>
<feature type="transmembrane region" description="Helical" evidence="6">
    <location>
        <begin position="265"/>
        <end position="290"/>
    </location>
</feature>
<evidence type="ECO:0000256" key="3">
    <source>
        <dbReference type="ARBA" id="ARBA00022692"/>
    </source>
</evidence>
<keyword evidence="4 6" id="KW-1133">Transmembrane helix</keyword>
<dbReference type="Proteomes" id="UP001589783">
    <property type="component" value="Unassembled WGS sequence"/>
</dbReference>
<keyword evidence="2" id="KW-1003">Cell membrane</keyword>
<feature type="transmembrane region" description="Helical" evidence="6">
    <location>
        <begin position="226"/>
        <end position="245"/>
    </location>
</feature>
<dbReference type="PANTHER" id="PTHR30213:SF1">
    <property type="entry name" value="INNER MEMBRANE PROTEIN YHJD"/>
    <property type="match status" value="1"/>
</dbReference>
<keyword evidence="5 6" id="KW-0472">Membrane</keyword>
<feature type="transmembrane region" description="Helical" evidence="6">
    <location>
        <begin position="116"/>
        <end position="137"/>
    </location>
</feature>
<dbReference type="EMBL" id="JBHLWV010000022">
    <property type="protein sequence ID" value="MFC0315756.1"/>
    <property type="molecule type" value="Genomic_DNA"/>
</dbReference>
<dbReference type="RefSeq" id="WP_382364775.1">
    <property type="nucleotide sequence ID" value="NZ_JBHLWV010000022.1"/>
</dbReference>
<evidence type="ECO:0000313" key="8">
    <source>
        <dbReference type="Proteomes" id="UP001589783"/>
    </source>
</evidence>
<evidence type="ECO:0000256" key="5">
    <source>
        <dbReference type="ARBA" id="ARBA00023136"/>
    </source>
</evidence>
<dbReference type="Pfam" id="PF03631">
    <property type="entry name" value="Virul_fac_BrkB"/>
    <property type="match status" value="1"/>
</dbReference>